<evidence type="ECO:0000256" key="5">
    <source>
        <dbReference type="ARBA" id="ARBA00023159"/>
    </source>
</evidence>
<dbReference type="InterPro" id="IPR036955">
    <property type="entry name" value="AP2/ERF_dom_sf"/>
</dbReference>
<proteinExistence type="inferred from homology"/>
<keyword evidence="3" id="KW-0346">Stress response</keyword>
<dbReference type="Pfam" id="PF00847">
    <property type="entry name" value="AP2"/>
    <property type="match status" value="1"/>
</dbReference>
<comment type="subcellular location">
    <subcellularLocation>
        <location evidence="1">Nucleus</location>
    </subcellularLocation>
</comment>
<dbReference type="AlphaFoldDB" id="A0A834TS31"/>
<protein>
    <submittedName>
        <fullName evidence="11">Dehydration-responsive element-binding protein 2A-like</fullName>
    </submittedName>
</protein>
<dbReference type="GO" id="GO:0006950">
    <property type="term" value="P:response to stress"/>
    <property type="evidence" value="ECO:0007669"/>
    <property type="project" value="TreeGrafter"/>
</dbReference>
<organism evidence="11 12">
    <name type="scientific">Senna tora</name>
    <dbReference type="NCBI Taxonomy" id="362788"/>
    <lineage>
        <taxon>Eukaryota</taxon>
        <taxon>Viridiplantae</taxon>
        <taxon>Streptophyta</taxon>
        <taxon>Embryophyta</taxon>
        <taxon>Tracheophyta</taxon>
        <taxon>Spermatophyta</taxon>
        <taxon>Magnoliopsida</taxon>
        <taxon>eudicotyledons</taxon>
        <taxon>Gunneridae</taxon>
        <taxon>Pentapetalae</taxon>
        <taxon>rosids</taxon>
        <taxon>fabids</taxon>
        <taxon>Fabales</taxon>
        <taxon>Fabaceae</taxon>
        <taxon>Caesalpinioideae</taxon>
        <taxon>Cassia clade</taxon>
        <taxon>Senna</taxon>
    </lineage>
</organism>
<gene>
    <name evidence="11" type="ORF">G2W53_016654</name>
</gene>
<dbReference type="FunFam" id="3.30.730.10:FF:000001">
    <property type="entry name" value="Ethylene-responsive transcription factor 2"/>
    <property type="match status" value="1"/>
</dbReference>
<dbReference type="InterPro" id="IPR016177">
    <property type="entry name" value="DNA-bd_dom_sf"/>
</dbReference>
<dbReference type="Gene3D" id="3.30.730.10">
    <property type="entry name" value="AP2/ERF domain"/>
    <property type="match status" value="1"/>
</dbReference>
<accession>A0A834TS31</accession>
<evidence type="ECO:0000256" key="2">
    <source>
        <dbReference type="ARBA" id="ARBA00023015"/>
    </source>
</evidence>
<dbReference type="GO" id="GO:0005634">
    <property type="term" value="C:nucleus"/>
    <property type="evidence" value="ECO:0007669"/>
    <property type="project" value="UniProtKB-SubCell"/>
</dbReference>
<dbReference type="GO" id="GO:0045893">
    <property type="term" value="P:positive regulation of DNA-templated transcription"/>
    <property type="evidence" value="ECO:0007669"/>
    <property type="project" value="TreeGrafter"/>
</dbReference>
<evidence type="ECO:0000256" key="8">
    <source>
        <dbReference type="ARBA" id="ARBA00024343"/>
    </source>
</evidence>
<reference evidence="11" key="1">
    <citation type="submission" date="2020-09" db="EMBL/GenBank/DDBJ databases">
        <title>Genome-Enabled Discovery of Anthraquinone Biosynthesis in Senna tora.</title>
        <authorList>
            <person name="Kang S.-H."/>
            <person name="Pandey R.P."/>
            <person name="Lee C.-M."/>
            <person name="Sim J.-S."/>
            <person name="Jeong J.-T."/>
            <person name="Choi B.-S."/>
            <person name="Jung M."/>
            <person name="Ginzburg D."/>
            <person name="Zhao K."/>
            <person name="Won S.Y."/>
            <person name="Oh T.-J."/>
            <person name="Yu Y."/>
            <person name="Kim N.-H."/>
            <person name="Lee O.R."/>
            <person name="Lee T.-H."/>
            <person name="Bashyal P."/>
            <person name="Kim T.-S."/>
            <person name="Lee W.-H."/>
            <person name="Kawkins C."/>
            <person name="Kim C.-K."/>
            <person name="Kim J.S."/>
            <person name="Ahn B.O."/>
            <person name="Rhee S.Y."/>
            <person name="Sohng J.K."/>
        </authorList>
    </citation>
    <scope>NUCLEOTIDE SEQUENCE</scope>
    <source>
        <tissue evidence="11">Leaf</tissue>
    </source>
</reference>
<evidence type="ECO:0000256" key="7">
    <source>
        <dbReference type="ARBA" id="ARBA00023242"/>
    </source>
</evidence>
<dbReference type="SUPFAM" id="SSF54171">
    <property type="entry name" value="DNA-binding domain"/>
    <property type="match status" value="1"/>
</dbReference>
<keyword evidence="12" id="KW-1185">Reference proteome</keyword>
<keyword evidence="6" id="KW-0804">Transcription</keyword>
<keyword evidence="5" id="KW-0010">Activator</keyword>
<name>A0A834TS31_9FABA</name>
<comment type="caution">
    <text evidence="11">The sequence shown here is derived from an EMBL/GenBank/DDBJ whole genome shotgun (WGS) entry which is preliminary data.</text>
</comment>
<feature type="region of interest" description="Disordered" evidence="9">
    <location>
        <begin position="156"/>
        <end position="183"/>
    </location>
</feature>
<keyword evidence="7" id="KW-0539">Nucleus</keyword>
<dbReference type="SMART" id="SM00380">
    <property type="entry name" value="AP2"/>
    <property type="match status" value="1"/>
</dbReference>
<keyword evidence="2" id="KW-0805">Transcription regulation</keyword>
<dbReference type="PANTHER" id="PTHR31241:SF62">
    <property type="entry name" value="DEHYDRATION-RESPONSIVE ELEMENT-BINDING PROTEIN 2D"/>
    <property type="match status" value="1"/>
</dbReference>
<evidence type="ECO:0000313" key="11">
    <source>
        <dbReference type="EMBL" id="KAF7825490.1"/>
    </source>
</evidence>
<dbReference type="Proteomes" id="UP000634136">
    <property type="component" value="Unassembled WGS sequence"/>
</dbReference>
<evidence type="ECO:0000256" key="6">
    <source>
        <dbReference type="ARBA" id="ARBA00023163"/>
    </source>
</evidence>
<sequence length="389" mass="43479">MMKIYGSSEQSCFVGGGCRNRKFRKRRRSGSNSVIDTLEKWKKYNSELEFVKNGAKMANHKAPAKGSKKGCMRGKGGPQNSDCNYRGVRQRIWGKWVAEIREPINGNQNNVGNKKPNRLWLGTFSTALEAALAYDEAARAMYGPCARLNFPDYNMEQEEEDEEEDEEEPACSNEETEETEKKHEVIMVKREETEEEWNPRGNCEDFSVIRSEASFGKKQMEEVISEILELCSSDHSQNEKYEVEGLSNSGHHLPVYLKNMKEADLEVCYYDYSFLRPDYDFGLDGSTISDNGLSSSNPFLTHLTKSGTSTEVDVVGDDSGAFPSSAHEAARGGVVAGDSDEAVEAEVGDVRVEIIVKEDVGGFDVTMNELSWTAFMEIGQTPRCTFGNS</sequence>
<dbReference type="InterPro" id="IPR001471">
    <property type="entry name" value="AP2/ERF_dom"/>
</dbReference>
<comment type="similarity">
    <text evidence="8">Belongs to the AP2/ERF transcription factor family. ERF subfamily.</text>
</comment>
<evidence type="ECO:0000313" key="12">
    <source>
        <dbReference type="Proteomes" id="UP000634136"/>
    </source>
</evidence>
<dbReference type="OrthoDB" id="550883at2759"/>
<keyword evidence="4" id="KW-0238">DNA-binding</keyword>
<dbReference type="PANTHER" id="PTHR31241">
    <property type="entry name" value="DEHYDRATION-RESPONSIVE ELEMENT-BINDING PROTEIN 2C"/>
    <property type="match status" value="1"/>
</dbReference>
<evidence type="ECO:0000256" key="3">
    <source>
        <dbReference type="ARBA" id="ARBA00023016"/>
    </source>
</evidence>
<dbReference type="GO" id="GO:0003700">
    <property type="term" value="F:DNA-binding transcription factor activity"/>
    <property type="evidence" value="ECO:0007669"/>
    <property type="project" value="InterPro"/>
</dbReference>
<evidence type="ECO:0000259" key="10">
    <source>
        <dbReference type="PROSITE" id="PS51032"/>
    </source>
</evidence>
<dbReference type="PROSITE" id="PS51032">
    <property type="entry name" value="AP2_ERF"/>
    <property type="match status" value="1"/>
</dbReference>
<dbReference type="EMBL" id="JAAIUW010000006">
    <property type="protein sequence ID" value="KAF7825490.1"/>
    <property type="molecule type" value="Genomic_DNA"/>
</dbReference>
<evidence type="ECO:0000256" key="4">
    <source>
        <dbReference type="ARBA" id="ARBA00023125"/>
    </source>
</evidence>
<feature type="domain" description="AP2/ERF" evidence="10">
    <location>
        <begin position="84"/>
        <end position="151"/>
    </location>
</feature>
<dbReference type="CDD" id="cd00018">
    <property type="entry name" value="AP2"/>
    <property type="match status" value="1"/>
</dbReference>
<evidence type="ECO:0000256" key="1">
    <source>
        <dbReference type="ARBA" id="ARBA00004123"/>
    </source>
</evidence>
<dbReference type="GO" id="GO:0000976">
    <property type="term" value="F:transcription cis-regulatory region binding"/>
    <property type="evidence" value="ECO:0007669"/>
    <property type="project" value="TreeGrafter"/>
</dbReference>
<dbReference type="PRINTS" id="PR00367">
    <property type="entry name" value="ETHRSPELEMNT"/>
</dbReference>
<evidence type="ECO:0000256" key="9">
    <source>
        <dbReference type="SAM" id="MobiDB-lite"/>
    </source>
</evidence>
<feature type="compositionally biased region" description="Acidic residues" evidence="9">
    <location>
        <begin position="156"/>
        <end position="178"/>
    </location>
</feature>